<dbReference type="InterPro" id="IPR050272">
    <property type="entry name" value="Isochorismatase-like_hydrls"/>
</dbReference>
<dbReference type="Gene3D" id="3.40.50.850">
    <property type="entry name" value="Isochorismatase-like"/>
    <property type="match status" value="1"/>
</dbReference>
<evidence type="ECO:0000256" key="1">
    <source>
        <dbReference type="ARBA" id="ARBA00022801"/>
    </source>
</evidence>
<evidence type="ECO:0000313" key="3">
    <source>
        <dbReference type="EMBL" id="APZ50603.1"/>
    </source>
</evidence>
<reference evidence="3 4" key="1">
    <citation type="submission" date="2016-04" db="EMBL/GenBank/DDBJ databases">
        <title>Deep-sea bacteria in the southern Pacific.</title>
        <authorList>
            <person name="Tang K."/>
        </authorList>
    </citation>
    <scope>NUCLEOTIDE SEQUENCE [LARGE SCALE GENOMIC DNA]</scope>
    <source>
        <strain evidence="3 4">JLT2014</strain>
        <plasmid evidence="4">ppaby2</plasmid>
    </source>
</reference>
<keyword evidence="4" id="KW-1185">Reference proteome</keyword>
<keyword evidence="1 3" id="KW-0378">Hydrolase</keyword>
<dbReference type="KEGG" id="paby:Ga0080574_TMP269"/>
<feature type="domain" description="Isochorismatase-like" evidence="2">
    <location>
        <begin position="45"/>
        <end position="222"/>
    </location>
</feature>
<keyword evidence="3" id="KW-0614">Plasmid</keyword>
<dbReference type="GO" id="GO:0016787">
    <property type="term" value="F:hydrolase activity"/>
    <property type="evidence" value="ECO:0007669"/>
    <property type="project" value="UniProtKB-KW"/>
</dbReference>
<dbReference type="SUPFAM" id="SSF52499">
    <property type="entry name" value="Isochorismatase-like hydrolases"/>
    <property type="match status" value="1"/>
</dbReference>
<dbReference type="RefSeq" id="WP_083716713.1">
    <property type="nucleotide sequence ID" value="NZ_CP015090.1"/>
</dbReference>
<dbReference type="EMBL" id="CP015090">
    <property type="protein sequence ID" value="APZ50603.1"/>
    <property type="molecule type" value="Genomic_DNA"/>
</dbReference>
<dbReference type="PANTHER" id="PTHR43540:SF1">
    <property type="entry name" value="ISOCHORISMATASE HYDROLASE"/>
    <property type="match status" value="1"/>
</dbReference>
<name>A0A1P8UMK0_9RHOB</name>
<evidence type="ECO:0000259" key="2">
    <source>
        <dbReference type="Pfam" id="PF00857"/>
    </source>
</evidence>
<sequence>MTHTHFDQVARDTGDDPFGAAARAHFEAWMARDPLTPFGLGKRPALINVDLQRRYTDTGSFGTAYPGHPEQFTAINALASALRGLGLPVVWTYVAYRPDGSDCGLWGRRSTSPTAIHTVTEDHPHAELDPRLDMDRARDLVLRKRMASAFFETHLPSYLRLAGVDSVIVTGGATSGCVRQTAVDAMSSGLPVTVPLECVADREPGPHYANLYDMATKYADIRPAADVLSYLAHLKDQK</sequence>
<dbReference type="PANTHER" id="PTHR43540">
    <property type="entry name" value="PEROXYUREIDOACRYLATE/UREIDOACRYLATE AMIDOHYDROLASE-RELATED"/>
    <property type="match status" value="1"/>
</dbReference>
<dbReference type="Pfam" id="PF00857">
    <property type="entry name" value="Isochorismatase"/>
    <property type="match status" value="1"/>
</dbReference>
<dbReference type="AlphaFoldDB" id="A0A1P8UMK0"/>
<dbReference type="Proteomes" id="UP000187059">
    <property type="component" value="Plasmid pPABY2"/>
</dbReference>
<geneLocation type="plasmid" evidence="4">
    <name>ppaby2</name>
</geneLocation>
<proteinExistence type="predicted"/>
<gene>
    <name evidence="3" type="ORF">Ga0080574_TMP269</name>
</gene>
<dbReference type="InterPro" id="IPR036380">
    <property type="entry name" value="Isochorismatase-like_sf"/>
</dbReference>
<organism evidence="3 4">
    <name type="scientific">Salipiger abyssi</name>
    <dbReference type="NCBI Taxonomy" id="1250539"/>
    <lineage>
        <taxon>Bacteria</taxon>
        <taxon>Pseudomonadati</taxon>
        <taxon>Pseudomonadota</taxon>
        <taxon>Alphaproteobacteria</taxon>
        <taxon>Rhodobacterales</taxon>
        <taxon>Roseobacteraceae</taxon>
        <taxon>Salipiger</taxon>
    </lineage>
</organism>
<protein>
    <submittedName>
        <fullName evidence="3">Maleamate amidohydrolase</fullName>
        <ecNumber evidence="3">3.5.1.107</ecNumber>
    </submittedName>
</protein>
<accession>A0A1P8UMK0</accession>
<dbReference type="EC" id="3.5.1.107" evidence="3"/>
<dbReference type="InterPro" id="IPR000868">
    <property type="entry name" value="Isochorismatase-like_dom"/>
</dbReference>
<evidence type="ECO:0000313" key="4">
    <source>
        <dbReference type="Proteomes" id="UP000187059"/>
    </source>
</evidence>